<dbReference type="GO" id="GO:0006508">
    <property type="term" value="P:proteolysis"/>
    <property type="evidence" value="ECO:0007669"/>
    <property type="project" value="InterPro"/>
</dbReference>
<evidence type="ECO:0000313" key="6">
    <source>
        <dbReference type="Proteomes" id="UP000239757"/>
    </source>
</evidence>
<organism evidence="5 6">
    <name type="scientific">Gossypium barbadense</name>
    <name type="common">Sea Island cotton</name>
    <name type="synonym">Hibiscus barbadensis</name>
    <dbReference type="NCBI Taxonomy" id="3634"/>
    <lineage>
        <taxon>Eukaryota</taxon>
        <taxon>Viridiplantae</taxon>
        <taxon>Streptophyta</taxon>
        <taxon>Embryophyta</taxon>
        <taxon>Tracheophyta</taxon>
        <taxon>Spermatophyta</taxon>
        <taxon>Magnoliopsida</taxon>
        <taxon>eudicotyledons</taxon>
        <taxon>Gunneridae</taxon>
        <taxon>Pentapetalae</taxon>
        <taxon>rosids</taxon>
        <taxon>malvids</taxon>
        <taxon>Malvales</taxon>
        <taxon>Malvaceae</taxon>
        <taxon>Malvoideae</taxon>
        <taxon>Gossypium</taxon>
    </lineage>
</organism>
<feature type="signal peptide" evidence="3">
    <location>
        <begin position="1"/>
        <end position="30"/>
    </location>
</feature>
<dbReference type="PANTHER" id="PTHR13683">
    <property type="entry name" value="ASPARTYL PROTEASES"/>
    <property type="match status" value="1"/>
</dbReference>
<dbReference type="InterPro" id="IPR021109">
    <property type="entry name" value="Peptidase_aspartic_dom_sf"/>
</dbReference>
<feature type="domain" description="Peptidase A1" evidence="4">
    <location>
        <begin position="121"/>
        <end position="455"/>
    </location>
</feature>
<dbReference type="InterPro" id="IPR001461">
    <property type="entry name" value="Aspartic_peptidase_A1"/>
</dbReference>
<evidence type="ECO:0000256" key="1">
    <source>
        <dbReference type="ARBA" id="ARBA00007447"/>
    </source>
</evidence>
<sequence length="465" mass="50363">MTGSSALMAIGHILMCYTLFFSFHANKALGYGATVVESNKSHAPPSCTGTTTGLRVVHKYGPCSPSGLKKTSAVVNQILAQDKLRVRAMNSRLHNRRTIGLEGEGTTGTYLQNDLPGAGNFLVSVGFGTPLKDFNLALDTGSYVTWVQCEPCTESPCPQQQNASLYYPSFSSTSSNAPCSPECNYTQPYLDKSESGGTFVLDTVSIGQDYQIPEFIFLCAVPDKQIGDFGEANGILGLGLASSDDDFATYSLATQTANLFGRVFCHCLPSSSNSGYVYFGEKAREQCPFSGTYTRLLRKPFSGSYYFVNLIAITLGQKKVEVPSGILSSSPGTIIDSGTVITHLPSSVYLELSQEFDRLMSEFPPANPSDDGVLKACYNLVDHDNPAIPEMVLHFENLDVYLDQTAVTWKGNGMSQVCFAFAAKEDEGDLTIIGNHQQQKLNILFNIPDQRLEIGPGISADEMTI</sequence>
<evidence type="ECO:0000313" key="5">
    <source>
        <dbReference type="EMBL" id="PPS09336.1"/>
    </source>
</evidence>
<dbReference type="Pfam" id="PF14543">
    <property type="entry name" value="TAXi_N"/>
    <property type="match status" value="1"/>
</dbReference>
<comment type="similarity">
    <text evidence="1">Belongs to the peptidase A1 family.</text>
</comment>
<dbReference type="Pfam" id="PF14541">
    <property type="entry name" value="TAXi_C"/>
    <property type="match status" value="1"/>
</dbReference>
<dbReference type="PROSITE" id="PS51767">
    <property type="entry name" value="PEPTIDASE_A1"/>
    <property type="match status" value="1"/>
</dbReference>
<dbReference type="PANTHER" id="PTHR13683:SF806">
    <property type="entry name" value="EUKARYOTIC ASPARTYL PROTEASE FAMILY PROTEIN"/>
    <property type="match status" value="1"/>
</dbReference>
<evidence type="ECO:0000259" key="4">
    <source>
        <dbReference type="PROSITE" id="PS51767"/>
    </source>
</evidence>
<dbReference type="OrthoDB" id="851051at2759"/>
<protein>
    <recommendedName>
        <fullName evidence="4">Peptidase A1 domain-containing protein</fullName>
    </recommendedName>
</protein>
<dbReference type="GO" id="GO:0004190">
    <property type="term" value="F:aspartic-type endopeptidase activity"/>
    <property type="evidence" value="ECO:0007669"/>
    <property type="project" value="InterPro"/>
</dbReference>
<reference evidence="5 6" key="1">
    <citation type="submission" date="2015-01" db="EMBL/GenBank/DDBJ databases">
        <title>Genome of allotetraploid Gossypium barbadense reveals genomic plasticity and fiber elongation in cotton evolution.</title>
        <authorList>
            <person name="Chen X."/>
            <person name="Liu X."/>
            <person name="Zhao B."/>
            <person name="Zheng H."/>
            <person name="Hu Y."/>
            <person name="Lu G."/>
            <person name="Yang C."/>
            <person name="Chen J."/>
            <person name="Shan C."/>
            <person name="Zhang L."/>
            <person name="Zhou Y."/>
            <person name="Wang L."/>
            <person name="Guo W."/>
            <person name="Bai Y."/>
            <person name="Ruan J."/>
            <person name="Shangguan X."/>
            <person name="Mao Y."/>
            <person name="Jiang J."/>
            <person name="Zhu Y."/>
            <person name="Lei J."/>
            <person name="Kang H."/>
            <person name="Chen S."/>
            <person name="He X."/>
            <person name="Wang R."/>
            <person name="Wang Y."/>
            <person name="Chen J."/>
            <person name="Wang L."/>
            <person name="Yu S."/>
            <person name="Wang B."/>
            <person name="Wei J."/>
            <person name="Song S."/>
            <person name="Lu X."/>
            <person name="Gao Z."/>
            <person name="Gu W."/>
            <person name="Deng X."/>
            <person name="Ma D."/>
            <person name="Wang S."/>
            <person name="Liang W."/>
            <person name="Fang L."/>
            <person name="Cai C."/>
            <person name="Zhu X."/>
            <person name="Zhou B."/>
            <person name="Zhang Y."/>
            <person name="Chen Z."/>
            <person name="Xu S."/>
            <person name="Zhu R."/>
            <person name="Wang S."/>
            <person name="Zhang T."/>
            <person name="Zhao G."/>
        </authorList>
    </citation>
    <scope>NUCLEOTIDE SEQUENCE [LARGE SCALE GENOMIC DNA]</scope>
    <source>
        <strain evidence="6">cv. Xinhai21</strain>
        <tissue evidence="5">Leaf</tissue>
    </source>
</reference>
<dbReference type="Gene3D" id="2.40.70.10">
    <property type="entry name" value="Acid Proteases"/>
    <property type="match status" value="2"/>
</dbReference>
<dbReference type="InterPro" id="IPR032861">
    <property type="entry name" value="TAXi_N"/>
</dbReference>
<dbReference type="Proteomes" id="UP000239757">
    <property type="component" value="Unassembled WGS sequence"/>
</dbReference>
<feature type="active site" evidence="2">
    <location>
        <position position="139"/>
    </location>
</feature>
<evidence type="ECO:0000256" key="2">
    <source>
        <dbReference type="PIRSR" id="PIRSR601461-1"/>
    </source>
</evidence>
<dbReference type="SUPFAM" id="SSF50630">
    <property type="entry name" value="Acid proteases"/>
    <property type="match status" value="1"/>
</dbReference>
<dbReference type="InterPro" id="IPR033121">
    <property type="entry name" value="PEPTIDASE_A1"/>
</dbReference>
<dbReference type="InterPro" id="IPR032799">
    <property type="entry name" value="TAXi_C"/>
</dbReference>
<accession>A0A2P5Y1B3</accession>
<evidence type="ECO:0000256" key="3">
    <source>
        <dbReference type="SAM" id="SignalP"/>
    </source>
</evidence>
<feature type="active site" evidence="2">
    <location>
        <position position="336"/>
    </location>
</feature>
<keyword evidence="3" id="KW-0732">Signal</keyword>
<name>A0A2P5Y1B3_GOSBA</name>
<dbReference type="EMBL" id="KZ663871">
    <property type="protein sequence ID" value="PPS09336.1"/>
    <property type="molecule type" value="Genomic_DNA"/>
</dbReference>
<gene>
    <name evidence="5" type="ORF">GOBAR_AA11319</name>
</gene>
<proteinExistence type="inferred from homology"/>
<feature type="chain" id="PRO_5015201793" description="Peptidase A1 domain-containing protein" evidence="3">
    <location>
        <begin position="31"/>
        <end position="465"/>
    </location>
</feature>
<dbReference type="AlphaFoldDB" id="A0A2P5Y1B3"/>